<gene>
    <name evidence="13" type="primary">LOC123069940</name>
</gene>
<keyword evidence="14" id="KW-1185">Reference proteome</keyword>
<dbReference type="STRING" id="4565.A0A3B6FMD8"/>
<evidence type="ECO:0000256" key="11">
    <source>
        <dbReference type="SAM" id="MobiDB-lite"/>
    </source>
</evidence>
<dbReference type="OrthoDB" id="20573at2759"/>
<dbReference type="GeneID" id="123069940"/>
<dbReference type="Gene3D" id="1.10.10.1440">
    <property type="entry name" value="PHAX RNA-binding domain"/>
    <property type="match status" value="1"/>
</dbReference>
<reference evidence="13" key="2">
    <citation type="submission" date="2018-10" db="UniProtKB">
        <authorList>
            <consortium name="EnsemblPlants"/>
        </authorList>
    </citation>
    <scope>IDENTIFICATION</scope>
</reference>
<feature type="region of interest" description="Disordered" evidence="11">
    <location>
        <begin position="1"/>
        <end position="83"/>
    </location>
</feature>
<dbReference type="SMR" id="A0A3B6FMD8"/>
<dbReference type="Proteomes" id="UP000019116">
    <property type="component" value="Chromosome 3B"/>
</dbReference>
<dbReference type="InterPro" id="IPR019385">
    <property type="entry name" value="PHAX_RNA-binding_domain"/>
</dbReference>
<evidence type="ECO:0000256" key="8">
    <source>
        <dbReference type="ARBA" id="ARBA00022927"/>
    </source>
</evidence>
<reference evidence="13" key="1">
    <citation type="submission" date="2018-08" db="EMBL/GenBank/DDBJ databases">
        <authorList>
            <person name="Rossello M."/>
        </authorList>
    </citation>
    <scope>NUCLEOTIDE SEQUENCE [LARGE SCALE GENOMIC DNA]</scope>
    <source>
        <strain evidence="13">cv. Chinese Spring</strain>
    </source>
</reference>
<dbReference type="GO" id="GO:0006408">
    <property type="term" value="P:snRNA export from nucleus"/>
    <property type="evidence" value="ECO:0007669"/>
    <property type="project" value="InterPro"/>
</dbReference>
<evidence type="ECO:0000313" key="13">
    <source>
        <dbReference type="EnsemblPlants" id="TraesCS3B02G233500.1"/>
    </source>
</evidence>
<keyword evidence="9" id="KW-0539">Nucleus</keyword>
<evidence type="ECO:0000256" key="9">
    <source>
        <dbReference type="ARBA" id="ARBA00023242"/>
    </source>
</evidence>
<proteinExistence type="inferred from homology"/>
<sequence length="254" mass="27658">MERGESILDAVLDEETLDFGGDDVEMADAEADETPIPDPPAAGAGTAGGGAQVGGPAGKKKKKRKSGRSKNRGRPDGPPTKIGDINRFVLDTCRRLKEKKSYLVWNAIGCLGVSAVSDLVREVEAIQKCGGQTIADGSRFRTGGGILWNILKSREPKAYKEIMVKGRELEKQFMYTKGRPQMSRNEDASSQGTALVDEEIEAHDDPEHLVDAEEAPPSVDKAEPRKPVADRIRVPVAYDDLFEDGEIQEEQPQN</sequence>
<feature type="compositionally biased region" description="Gly residues" evidence="11">
    <location>
        <begin position="45"/>
        <end position="57"/>
    </location>
</feature>
<keyword evidence="5" id="KW-0813">Transport</keyword>
<dbReference type="PANTHER" id="PTHR13135">
    <property type="entry name" value="CYTOSOLIC RESINIFERATOXIN BINDING PROTEIN RBP-26"/>
    <property type="match status" value="1"/>
</dbReference>
<evidence type="ECO:0000256" key="1">
    <source>
        <dbReference type="ARBA" id="ARBA00004123"/>
    </source>
</evidence>
<keyword evidence="6" id="KW-0963">Cytoplasm</keyword>
<dbReference type="Gramene" id="TraesCS3B03G0607000.1">
    <property type="protein sequence ID" value="TraesCS3B03G0607000.1.CDS"/>
    <property type="gene ID" value="TraesCS3B03G0607000"/>
</dbReference>
<evidence type="ECO:0000256" key="6">
    <source>
        <dbReference type="ARBA" id="ARBA00022490"/>
    </source>
</evidence>
<evidence type="ECO:0000256" key="4">
    <source>
        <dbReference type="ARBA" id="ARBA00016856"/>
    </source>
</evidence>
<dbReference type="InterPro" id="IPR038092">
    <property type="entry name" value="PHAX_RNA-binding_sf"/>
</dbReference>
<evidence type="ECO:0000313" key="14">
    <source>
        <dbReference type="Proteomes" id="UP000019116"/>
    </source>
</evidence>
<protein>
    <recommendedName>
        <fullName evidence="4">Phosphorylated adapter RNA export protein</fullName>
    </recommendedName>
    <alternativeName>
        <fullName evidence="10">RNA U small nuclear RNA export adapter protein</fullName>
    </alternativeName>
</protein>
<dbReference type="RefSeq" id="XP_044348859.1">
    <property type="nucleotide sequence ID" value="XM_044492924.1"/>
</dbReference>
<evidence type="ECO:0000256" key="2">
    <source>
        <dbReference type="ARBA" id="ARBA00004496"/>
    </source>
</evidence>
<evidence type="ECO:0000256" key="10">
    <source>
        <dbReference type="ARBA" id="ARBA00030834"/>
    </source>
</evidence>
<evidence type="ECO:0000256" key="3">
    <source>
        <dbReference type="ARBA" id="ARBA00006094"/>
    </source>
</evidence>
<comment type="subcellular location">
    <subcellularLocation>
        <location evidence="2">Cytoplasm</location>
    </subcellularLocation>
    <subcellularLocation>
        <location evidence="1">Nucleus</location>
    </subcellularLocation>
</comment>
<dbReference type="PaxDb" id="4565-Traes_3B_4E30E4A8B.1"/>
<dbReference type="GO" id="GO:0015031">
    <property type="term" value="P:protein transport"/>
    <property type="evidence" value="ECO:0007669"/>
    <property type="project" value="UniProtKB-KW"/>
</dbReference>
<dbReference type="OMA" id="NQVPHSK"/>
<evidence type="ECO:0000259" key="12">
    <source>
        <dbReference type="Pfam" id="PF10258"/>
    </source>
</evidence>
<feature type="region of interest" description="Disordered" evidence="11">
    <location>
        <begin position="179"/>
        <end position="230"/>
    </location>
</feature>
<dbReference type="Pfam" id="PF10258">
    <property type="entry name" value="PHAX_RNA-bd"/>
    <property type="match status" value="1"/>
</dbReference>
<feature type="compositionally biased region" description="Acidic residues" evidence="11">
    <location>
        <begin position="11"/>
        <end position="35"/>
    </location>
</feature>
<comment type="similarity">
    <text evidence="3">Belongs to the PHAX family.</text>
</comment>
<feature type="compositionally biased region" description="Basic residues" evidence="11">
    <location>
        <begin position="58"/>
        <end position="72"/>
    </location>
</feature>
<dbReference type="EnsemblPlants" id="TraesCS3B02G233500.1">
    <property type="protein sequence ID" value="TraesCS3B02G233500.1"/>
    <property type="gene ID" value="TraesCS3B02G233500"/>
</dbReference>
<dbReference type="PANTHER" id="PTHR13135:SF0">
    <property type="entry name" value="PHOSPHORYLATED ADAPTER RNA EXPORT PROTEIN"/>
    <property type="match status" value="1"/>
</dbReference>
<keyword evidence="8" id="KW-0653">Protein transport</keyword>
<feature type="compositionally biased region" description="Basic and acidic residues" evidence="11">
    <location>
        <begin position="220"/>
        <end position="230"/>
    </location>
</feature>
<dbReference type="GO" id="GO:0003723">
    <property type="term" value="F:RNA binding"/>
    <property type="evidence" value="ECO:0007669"/>
    <property type="project" value="UniProtKB-KW"/>
</dbReference>
<feature type="domain" description="Phosphorylated adapter RNA export protein RNA-binding" evidence="12">
    <location>
        <begin position="89"/>
        <end position="167"/>
    </location>
</feature>
<dbReference type="AlphaFoldDB" id="A0A3B6FMD8"/>
<accession>A0A3B6FMD8</accession>
<evidence type="ECO:0000256" key="5">
    <source>
        <dbReference type="ARBA" id="ARBA00022448"/>
    </source>
</evidence>
<dbReference type="GO" id="GO:0005634">
    <property type="term" value="C:nucleus"/>
    <property type="evidence" value="ECO:0007669"/>
    <property type="project" value="UniProtKB-SubCell"/>
</dbReference>
<evidence type="ECO:0000256" key="7">
    <source>
        <dbReference type="ARBA" id="ARBA00022884"/>
    </source>
</evidence>
<organism evidence="13">
    <name type="scientific">Triticum aestivum</name>
    <name type="common">Wheat</name>
    <dbReference type="NCBI Taxonomy" id="4565"/>
    <lineage>
        <taxon>Eukaryota</taxon>
        <taxon>Viridiplantae</taxon>
        <taxon>Streptophyta</taxon>
        <taxon>Embryophyta</taxon>
        <taxon>Tracheophyta</taxon>
        <taxon>Spermatophyta</taxon>
        <taxon>Magnoliopsida</taxon>
        <taxon>Liliopsida</taxon>
        <taxon>Poales</taxon>
        <taxon>Poaceae</taxon>
        <taxon>BOP clade</taxon>
        <taxon>Pooideae</taxon>
        <taxon>Triticodae</taxon>
        <taxon>Triticeae</taxon>
        <taxon>Triticinae</taxon>
        <taxon>Triticum</taxon>
    </lineage>
</organism>
<dbReference type="Gramene" id="TraesCS3B02G233500.1">
    <property type="protein sequence ID" value="TraesCS3B02G233500.1"/>
    <property type="gene ID" value="TraesCS3B02G233500"/>
</dbReference>
<dbReference type="GO" id="GO:0005737">
    <property type="term" value="C:cytoplasm"/>
    <property type="evidence" value="ECO:0007669"/>
    <property type="project" value="UniProtKB-SubCell"/>
</dbReference>
<name>A0A3B6FMD8_WHEAT</name>
<dbReference type="InterPro" id="IPR039047">
    <property type="entry name" value="PHAX"/>
</dbReference>
<keyword evidence="7" id="KW-0694">RNA-binding</keyword>